<keyword evidence="3" id="KW-1185">Reference proteome</keyword>
<keyword evidence="1" id="KW-1133">Transmembrane helix</keyword>
<keyword evidence="1" id="KW-0472">Membrane</keyword>
<proteinExistence type="predicted"/>
<accession>W6RP19</accession>
<evidence type="ECO:0008006" key="4">
    <source>
        <dbReference type="Google" id="ProtNLM"/>
    </source>
</evidence>
<gene>
    <name evidence="2" type="ORF">LPU83_pLPU83d_1114</name>
</gene>
<dbReference type="RefSeq" id="WP_024315090.1">
    <property type="nucleotide sequence ID" value="NZ_ATTO01000018.1"/>
</dbReference>
<dbReference type="KEGG" id="rhl:LPU83_pLPU83d_1114"/>
<feature type="transmembrane region" description="Helical" evidence="1">
    <location>
        <begin position="21"/>
        <end position="40"/>
    </location>
</feature>
<sequence>MAWALLVSFVIGAICALRMPILVFTLVVVAVMIACVIASYSTGSTFLHSIGWGLIFAAVLEAGYLFTHGVLYFLYARRANNERTSRKVQSKYSAD</sequence>
<protein>
    <recommendedName>
        <fullName evidence="4">Transmembrane protein</fullName>
    </recommendedName>
</protein>
<geneLocation type="plasmid" evidence="2 3">
    <name>pLPU83d</name>
</geneLocation>
<name>W6RP19_9HYPH</name>
<evidence type="ECO:0000313" key="3">
    <source>
        <dbReference type="Proteomes" id="UP000019443"/>
    </source>
</evidence>
<keyword evidence="2" id="KW-0614">Plasmid</keyword>
<dbReference type="PATRIC" id="fig|348824.6.peg.6816"/>
<keyword evidence="1" id="KW-0812">Transmembrane</keyword>
<dbReference type="Proteomes" id="UP000019443">
    <property type="component" value="Plasmid pLPU83d"/>
</dbReference>
<evidence type="ECO:0000256" key="1">
    <source>
        <dbReference type="SAM" id="Phobius"/>
    </source>
</evidence>
<evidence type="ECO:0000313" key="2">
    <source>
        <dbReference type="EMBL" id="CDM62484.1"/>
    </source>
</evidence>
<reference evidence="2" key="1">
    <citation type="submission" date="2013-11" db="EMBL/GenBank/DDBJ databases">
        <title>Draft genome sequence of the broad-host-range Rhizobium sp. LPU83 strain, a member of the low-genetic diversity Oregon-like Rhizobium sp. group.</title>
        <authorList>
            <person name="Wibberg D."/>
            <person name="Puehler A."/>
            <person name="Schlueter A."/>
        </authorList>
    </citation>
    <scope>NUCLEOTIDE SEQUENCE [LARGE SCALE GENOMIC DNA]</scope>
    <source>
        <strain evidence="2">LPU83</strain>
        <plasmid evidence="2">pLPU83d</plasmid>
    </source>
</reference>
<dbReference type="AlphaFoldDB" id="W6RP19"/>
<dbReference type="EMBL" id="HG916855">
    <property type="protein sequence ID" value="CDM62484.1"/>
    <property type="molecule type" value="Genomic_DNA"/>
</dbReference>
<feature type="transmembrane region" description="Helical" evidence="1">
    <location>
        <begin position="52"/>
        <end position="75"/>
    </location>
</feature>
<organism evidence="2 3">
    <name type="scientific">Rhizobium favelukesii</name>
    <dbReference type="NCBI Taxonomy" id="348824"/>
    <lineage>
        <taxon>Bacteria</taxon>
        <taxon>Pseudomonadati</taxon>
        <taxon>Pseudomonadota</taxon>
        <taxon>Alphaproteobacteria</taxon>
        <taxon>Hyphomicrobiales</taxon>
        <taxon>Rhizobiaceae</taxon>
        <taxon>Rhizobium/Agrobacterium group</taxon>
        <taxon>Rhizobium</taxon>
    </lineage>
</organism>
<dbReference type="HOGENOM" id="CLU_184507_0_0_5"/>